<keyword evidence="5" id="KW-1185">Reference proteome</keyword>
<dbReference type="GO" id="GO:0004674">
    <property type="term" value="F:protein serine/threonine kinase activity"/>
    <property type="evidence" value="ECO:0007669"/>
    <property type="project" value="TreeGrafter"/>
</dbReference>
<keyword evidence="2" id="KW-0547">Nucleotide-binding</keyword>
<keyword evidence="4" id="KW-0808">Transferase</keyword>
<evidence type="ECO:0000313" key="4">
    <source>
        <dbReference type="EMBL" id="OQR89209.1"/>
    </source>
</evidence>
<evidence type="ECO:0000256" key="2">
    <source>
        <dbReference type="PROSITE-ProRule" id="PRU10141"/>
    </source>
</evidence>
<dbReference type="STRING" id="1202772.A0A1V9YTT5"/>
<feature type="non-terminal residue" evidence="4">
    <location>
        <position position="1"/>
    </location>
</feature>
<dbReference type="OrthoDB" id="4062651at2759"/>
<dbReference type="InterPro" id="IPR017441">
    <property type="entry name" value="Protein_kinase_ATP_BS"/>
</dbReference>
<dbReference type="PIRSF" id="PIRSF000654">
    <property type="entry name" value="Integrin-linked_kinase"/>
    <property type="match status" value="1"/>
</dbReference>
<dbReference type="Gene3D" id="1.25.40.20">
    <property type="entry name" value="Ankyrin repeat-containing domain"/>
    <property type="match status" value="1"/>
</dbReference>
<dbReference type="InterPro" id="IPR002110">
    <property type="entry name" value="Ankyrin_rpt"/>
</dbReference>
<dbReference type="SUPFAM" id="SSF56112">
    <property type="entry name" value="Protein kinase-like (PK-like)"/>
    <property type="match status" value="1"/>
</dbReference>
<name>A0A1V9YTT5_ACHHY</name>
<dbReference type="InterPro" id="IPR036770">
    <property type="entry name" value="Ankyrin_rpt-contain_sf"/>
</dbReference>
<dbReference type="InterPro" id="IPR051681">
    <property type="entry name" value="Ser/Thr_Kinases-Pseudokinases"/>
</dbReference>
<dbReference type="Proteomes" id="UP000243579">
    <property type="component" value="Unassembled WGS sequence"/>
</dbReference>
<comment type="caution">
    <text evidence="4">The sequence shown here is derived from an EMBL/GenBank/DDBJ whole genome shotgun (WGS) entry which is preliminary data.</text>
</comment>
<proteinExistence type="inferred from homology"/>
<organism evidence="4 5">
    <name type="scientific">Achlya hypogyna</name>
    <name type="common">Oomycete</name>
    <name type="synonym">Protoachlya hypogyna</name>
    <dbReference type="NCBI Taxonomy" id="1202772"/>
    <lineage>
        <taxon>Eukaryota</taxon>
        <taxon>Sar</taxon>
        <taxon>Stramenopiles</taxon>
        <taxon>Oomycota</taxon>
        <taxon>Saprolegniomycetes</taxon>
        <taxon>Saprolegniales</taxon>
        <taxon>Achlyaceae</taxon>
        <taxon>Achlya</taxon>
    </lineage>
</organism>
<accession>A0A1V9YTT5</accession>
<dbReference type="EMBL" id="JNBR01000890">
    <property type="protein sequence ID" value="OQR89209.1"/>
    <property type="molecule type" value="Genomic_DNA"/>
</dbReference>
<evidence type="ECO:0000313" key="5">
    <source>
        <dbReference type="Proteomes" id="UP000243579"/>
    </source>
</evidence>
<dbReference type="PROSITE" id="PS00107">
    <property type="entry name" value="PROTEIN_KINASE_ATP"/>
    <property type="match status" value="1"/>
</dbReference>
<dbReference type="Pfam" id="PF00023">
    <property type="entry name" value="Ank"/>
    <property type="match status" value="1"/>
</dbReference>
<sequence>TPLHVAVRCDQRRLLELLLRANGVQFTVRNKRGDTPLIAAIRQGHRRFAQQIYTASAEPASEVAATEIAVNREAVLGRGGFGIVYEGRFNNQQVAVKTVFDPSAADALIHEMEAMQLCKSPYLMQLVALTDFGVSRTATTETMTMGVGTYRWMAPEILQDCHYSTAADVYSFGVILTELATHRIPYYDLCNDKGVPLADTAIISRVVRGEVQPSIPPASCPPWVRELALDCLAREPKARPTAMRISYLIFSQLHMPCARTSSHSAPGCFV</sequence>
<protein>
    <submittedName>
        <fullName evidence="4">Protein kinase</fullName>
    </submittedName>
</protein>
<dbReference type="PROSITE" id="PS50011">
    <property type="entry name" value="PROTEIN_KINASE_DOM"/>
    <property type="match status" value="1"/>
</dbReference>
<dbReference type="Pfam" id="PF00069">
    <property type="entry name" value="Pkinase"/>
    <property type="match status" value="1"/>
</dbReference>
<keyword evidence="4" id="KW-0418">Kinase</keyword>
<dbReference type="GO" id="GO:0005524">
    <property type="term" value="F:ATP binding"/>
    <property type="evidence" value="ECO:0007669"/>
    <property type="project" value="UniProtKB-UniRule"/>
</dbReference>
<keyword evidence="2" id="KW-0067">ATP-binding</keyword>
<dbReference type="InterPro" id="IPR000719">
    <property type="entry name" value="Prot_kinase_dom"/>
</dbReference>
<reference evidence="4 5" key="1">
    <citation type="journal article" date="2014" name="Genome Biol. Evol.">
        <title>The secreted proteins of Achlya hypogyna and Thraustotheca clavata identify the ancestral oomycete secretome and reveal gene acquisitions by horizontal gene transfer.</title>
        <authorList>
            <person name="Misner I."/>
            <person name="Blouin N."/>
            <person name="Leonard G."/>
            <person name="Richards T.A."/>
            <person name="Lane C.E."/>
        </authorList>
    </citation>
    <scope>NUCLEOTIDE SEQUENCE [LARGE SCALE GENOMIC DNA]</scope>
    <source>
        <strain evidence="4 5">ATCC 48635</strain>
    </source>
</reference>
<dbReference type="InterPro" id="IPR011009">
    <property type="entry name" value="Kinase-like_dom_sf"/>
</dbReference>
<dbReference type="AlphaFoldDB" id="A0A1V9YTT5"/>
<dbReference type="PANTHER" id="PTHR44329:SF214">
    <property type="entry name" value="PROTEIN KINASE DOMAIN-CONTAINING PROTEIN"/>
    <property type="match status" value="1"/>
</dbReference>
<dbReference type="Gene3D" id="3.30.200.20">
    <property type="entry name" value="Phosphorylase Kinase, domain 1"/>
    <property type="match status" value="1"/>
</dbReference>
<feature type="domain" description="Protein kinase" evidence="3">
    <location>
        <begin position="1"/>
        <end position="250"/>
    </location>
</feature>
<dbReference type="PANTHER" id="PTHR44329">
    <property type="entry name" value="SERINE/THREONINE-PROTEIN KINASE TNNI3K-RELATED"/>
    <property type="match status" value="1"/>
</dbReference>
<feature type="binding site" evidence="2">
    <location>
        <position position="97"/>
    </location>
    <ligand>
        <name>ATP</name>
        <dbReference type="ChEBI" id="CHEBI:30616"/>
    </ligand>
</feature>
<dbReference type="Gene3D" id="1.10.510.10">
    <property type="entry name" value="Transferase(Phosphotransferase) domain 1"/>
    <property type="match status" value="1"/>
</dbReference>
<evidence type="ECO:0000259" key="3">
    <source>
        <dbReference type="PROSITE" id="PS50011"/>
    </source>
</evidence>
<evidence type="ECO:0000256" key="1">
    <source>
        <dbReference type="ARBA" id="ARBA00005843"/>
    </source>
</evidence>
<dbReference type="SUPFAM" id="SSF48403">
    <property type="entry name" value="Ankyrin repeat"/>
    <property type="match status" value="1"/>
</dbReference>
<gene>
    <name evidence="4" type="ORF">ACHHYP_06419</name>
</gene>
<comment type="similarity">
    <text evidence="1">Belongs to the protein kinase superfamily. TKL Ser/Thr protein kinase family.</text>
</comment>